<dbReference type="InterPro" id="IPR036865">
    <property type="entry name" value="CRAL-TRIO_dom_sf"/>
</dbReference>
<dbReference type="OrthoDB" id="19923at2759"/>
<dbReference type="Proteomes" id="UP000271241">
    <property type="component" value="Unassembled WGS sequence"/>
</dbReference>
<dbReference type="PROSITE" id="PS50191">
    <property type="entry name" value="CRAL_TRIO"/>
    <property type="match status" value="1"/>
</dbReference>
<dbReference type="Gene3D" id="1.10.555.10">
    <property type="entry name" value="Rho GTPase activation protein"/>
    <property type="match status" value="1"/>
</dbReference>
<dbReference type="InterPro" id="IPR001251">
    <property type="entry name" value="CRAL-TRIO_dom"/>
</dbReference>
<reference evidence="4" key="1">
    <citation type="journal article" date="2018" name="Nat. Microbiol.">
        <title>Leveraging single-cell genomics to expand the fungal tree of life.</title>
        <authorList>
            <person name="Ahrendt S.R."/>
            <person name="Quandt C.A."/>
            <person name="Ciobanu D."/>
            <person name="Clum A."/>
            <person name="Salamov A."/>
            <person name="Andreopoulos B."/>
            <person name="Cheng J.F."/>
            <person name="Woyke T."/>
            <person name="Pelin A."/>
            <person name="Henrissat B."/>
            <person name="Reynolds N.K."/>
            <person name="Benny G.L."/>
            <person name="Smith M.E."/>
            <person name="James T.Y."/>
            <person name="Grigoriev I.V."/>
        </authorList>
    </citation>
    <scope>NUCLEOTIDE SEQUENCE [LARGE SCALE GENOMIC DNA]</scope>
    <source>
        <strain evidence="4">RSA 1356</strain>
    </source>
</reference>
<dbReference type="InterPro" id="IPR000198">
    <property type="entry name" value="RhoGAP_dom"/>
</dbReference>
<feature type="domain" description="CRAL-TRIO" evidence="1">
    <location>
        <begin position="1"/>
        <end position="142"/>
    </location>
</feature>
<evidence type="ECO:0000313" key="3">
    <source>
        <dbReference type="EMBL" id="RKP09251.1"/>
    </source>
</evidence>
<protein>
    <submittedName>
        <fullName evidence="3">Rho GTPase activation protein</fullName>
    </submittedName>
</protein>
<evidence type="ECO:0000313" key="4">
    <source>
        <dbReference type="Proteomes" id="UP000271241"/>
    </source>
</evidence>
<dbReference type="SMART" id="SM00324">
    <property type="entry name" value="RhoGAP"/>
    <property type="match status" value="1"/>
</dbReference>
<dbReference type="GO" id="GO:0007264">
    <property type="term" value="P:small GTPase-mediated signal transduction"/>
    <property type="evidence" value="ECO:0007669"/>
    <property type="project" value="TreeGrafter"/>
</dbReference>
<feature type="non-terminal residue" evidence="3">
    <location>
        <position position="324"/>
    </location>
</feature>
<dbReference type="GO" id="GO:0005737">
    <property type="term" value="C:cytoplasm"/>
    <property type="evidence" value="ECO:0007669"/>
    <property type="project" value="TreeGrafter"/>
</dbReference>
<dbReference type="PROSITE" id="PS50238">
    <property type="entry name" value="RHOGAP"/>
    <property type="match status" value="1"/>
</dbReference>
<dbReference type="Pfam" id="PF00620">
    <property type="entry name" value="RhoGAP"/>
    <property type="match status" value="1"/>
</dbReference>
<dbReference type="SUPFAM" id="SSF52087">
    <property type="entry name" value="CRAL/TRIO domain"/>
    <property type="match status" value="1"/>
</dbReference>
<dbReference type="GO" id="GO:0005096">
    <property type="term" value="F:GTPase activator activity"/>
    <property type="evidence" value="ECO:0007669"/>
    <property type="project" value="TreeGrafter"/>
</dbReference>
<dbReference type="PANTHER" id="PTHR45808:SF2">
    <property type="entry name" value="RHO GTPASE-ACTIVATING PROTEIN 68F"/>
    <property type="match status" value="1"/>
</dbReference>
<name>A0A4P9XUJ0_9FUNG</name>
<dbReference type="SUPFAM" id="SSF48350">
    <property type="entry name" value="GTPase activation domain, GAP"/>
    <property type="match status" value="1"/>
</dbReference>
<dbReference type="EMBL" id="KZ992528">
    <property type="protein sequence ID" value="RKP09251.1"/>
    <property type="molecule type" value="Genomic_DNA"/>
</dbReference>
<organism evidence="3 4">
    <name type="scientific">Thamnocephalis sphaerospora</name>
    <dbReference type="NCBI Taxonomy" id="78915"/>
    <lineage>
        <taxon>Eukaryota</taxon>
        <taxon>Fungi</taxon>
        <taxon>Fungi incertae sedis</taxon>
        <taxon>Zoopagomycota</taxon>
        <taxon>Zoopagomycotina</taxon>
        <taxon>Zoopagomycetes</taxon>
        <taxon>Zoopagales</taxon>
        <taxon>Sigmoideomycetaceae</taxon>
        <taxon>Thamnocephalis</taxon>
    </lineage>
</organism>
<sequence>MTTTTPGADYEGRPMLIFCACHLPDPQTADYDVLLEYLDQFVENDYTVVLFSGGARFRPGWSWLFRAYNQLGRKYKKNLKRLYVVHPSIWVRLLMDMMKAVISPKFARKLTYVSTLSGLATEIPLRQIELPPAVYQYNLKYESSVTYPPARSIKQPCMFKRPLDEIMGEDGAHGYPLVVVECVEVLRKYGRWMSLNHEGIFRKSASSGDLKQLRAAFDNGKCDLVDLETQDSSTIAVLLKLFFHELPVPLFSTSTYEAIRQLPVSQELDVQIRYVQQTLLAPMPRTAFLLVRYVFGLLYQVAQNAHFNLMTSHNLAIVWAPNLV</sequence>
<accession>A0A4P9XUJ0</accession>
<evidence type="ECO:0000259" key="2">
    <source>
        <dbReference type="PROSITE" id="PS50238"/>
    </source>
</evidence>
<dbReference type="CDD" id="cd00170">
    <property type="entry name" value="SEC14"/>
    <property type="match status" value="1"/>
</dbReference>
<dbReference type="Pfam" id="PF13716">
    <property type="entry name" value="CRAL_TRIO_2"/>
    <property type="match status" value="1"/>
</dbReference>
<dbReference type="CDD" id="cd00159">
    <property type="entry name" value="RhoGAP"/>
    <property type="match status" value="1"/>
</dbReference>
<dbReference type="Gene3D" id="3.40.525.10">
    <property type="entry name" value="CRAL-TRIO lipid binding domain"/>
    <property type="match status" value="1"/>
</dbReference>
<dbReference type="InterPro" id="IPR008936">
    <property type="entry name" value="Rho_GTPase_activation_prot"/>
</dbReference>
<dbReference type="PANTHER" id="PTHR45808">
    <property type="entry name" value="RHO GTPASE-ACTIVATING PROTEIN 68F"/>
    <property type="match status" value="1"/>
</dbReference>
<dbReference type="AlphaFoldDB" id="A0A4P9XUJ0"/>
<proteinExistence type="predicted"/>
<evidence type="ECO:0000259" key="1">
    <source>
        <dbReference type="PROSITE" id="PS50191"/>
    </source>
</evidence>
<gene>
    <name evidence="3" type="ORF">THASP1DRAFT_14516</name>
</gene>
<dbReference type="STRING" id="78915.A0A4P9XUJ0"/>
<feature type="domain" description="Rho-GAP" evidence="2">
    <location>
        <begin position="161"/>
        <end position="324"/>
    </location>
</feature>
<keyword evidence="4" id="KW-1185">Reference proteome</keyword>